<evidence type="ECO:0000259" key="12">
    <source>
        <dbReference type="Pfam" id="PF13609"/>
    </source>
</evidence>
<feature type="domain" description="Porin" evidence="12">
    <location>
        <begin position="15"/>
        <end position="332"/>
    </location>
</feature>
<evidence type="ECO:0000256" key="4">
    <source>
        <dbReference type="ARBA" id="ARBA00022452"/>
    </source>
</evidence>
<evidence type="ECO:0000256" key="11">
    <source>
        <dbReference type="SAM" id="SignalP"/>
    </source>
</evidence>
<keyword evidence="10" id="KW-0998">Cell outer membrane</keyword>
<keyword evidence="3" id="KW-0813">Transport</keyword>
<evidence type="ECO:0000256" key="3">
    <source>
        <dbReference type="ARBA" id="ARBA00022448"/>
    </source>
</evidence>
<dbReference type="GO" id="GO:0006811">
    <property type="term" value="P:monoatomic ion transport"/>
    <property type="evidence" value="ECO:0007669"/>
    <property type="project" value="UniProtKB-KW"/>
</dbReference>
<keyword evidence="6 11" id="KW-0732">Signal</keyword>
<evidence type="ECO:0000256" key="2">
    <source>
        <dbReference type="ARBA" id="ARBA00011233"/>
    </source>
</evidence>
<evidence type="ECO:0000256" key="5">
    <source>
        <dbReference type="ARBA" id="ARBA00022692"/>
    </source>
</evidence>
<dbReference type="Pfam" id="PF13609">
    <property type="entry name" value="Porin_4"/>
    <property type="match status" value="1"/>
</dbReference>
<dbReference type="InterPro" id="IPR050298">
    <property type="entry name" value="Gram-neg_bact_OMP"/>
</dbReference>
<keyword evidence="4" id="KW-1134">Transmembrane beta strand</keyword>
<dbReference type="Gene3D" id="2.40.160.10">
    <property type="entry name" value="Porin"/>
    <property type="match status" value="1"/>
</dbReference>
<dbReference type="GO" id="GO:0046930">
    <property type="term" value="C:pore complex"/>
    <property type="evidence" value="ECO:0007669"/>
    <property type="project" value="UniProtKB-KW"/>
</dbReference>
<evidence type="ECO:0000256" key="7">
    <source>
        <dbReference type="ARBA" id="ARBA00023065"/>
    </source>
</evidence>
<evidence type="ECO:0000256" key="9">
    <source>
        <dbReference type="ARBA" id="ARBA00023136"/>
    </source>
</evidence>
<evidence type="ECO:0000256" key="6">
    <source>
        <dbReference type="ARBA" id="ARBA00022729"/>
    </source>
</evidence>
<evidence type="ECO:0000256" key="10">
    <source>
        <dbReference type="ARBA" id="ARBA00023237"/>
    </source>
</evidence>
<keyword evidence="9" id="KW-0472">Membrane</keyword>
<reference evidence="13" key="1">
    <citation type="submission" date="2006-05" db="EMBL/GenBank/DDBJ databases">
        <title>Complete sequence of chromosome 3 of Burkholderia cenocepacia AU 1054.</title>
        <authorList>
            <consortium name="US DOE Joint Genome Institute"/>
            <person name="Copeland A."/>
            <person name="Lucas S."/>
            <person name="Lapidus A."/>
            <person name="Barry K."/>
            <person name="Detter J.C."/>
            <person name="Glavina del Rio T."/>
            <person name="Hammon N."/>
            <person name="Israni S."/>
            <person name="Dalin E."/>
            <person name="Tice H."/>
            <person name="Pitluck S."/>
            <person name="Chain P."/>
            <person name="Malfatti S."/>
            <person name="Shin M."/>
            <person name="Vergez L."/>
            <person name="Schmutz J."/>
            <person name="Larimer F."/>
            <person name="Land M."/>
            <person name="Hauser L."/>
            <person name="Kyrpides N."/>
            <person name="Lykidis A."/>
            <person name="LiPuma J.J."/>
            <person name="Konstantinidis K."/>
            <person name="Tiedje J.M."/>
            <person name="Richardson P."/>
        </authorList>
    </citation>
    <scope>NUCLEOTIDE SEQUENCE [LARGE SCALE GENOMIC DNA]</scope>
    <source>
        <strain evidence="13">AU 1054</strain>
    </source>
</reference>
<dbReference type="PANTHER" id="PTHR34501:SF9">
    <property type="entry name" value="MAJOR OUTER MEMBRANE PROTEIN P.IA"/>
    <property type="match status" value="1"/>
</dbReference>
<comment type="subcellular location">
    <subcellularLocation>
        <location evidence="1">Cell outer membrane</location>
        <topology evidence="1">Multi-pass membrane protein</topology>
    </subcellularLocation>
</comment>
<dbReference type="HOGENOM" id="CLU_038238_2_2_4"/>
<feature type="signal peptide" evidence="11">
    <location>
        <begin position="1"/>
        <end position="28"/>
    </location>
</feature>
<sequence length="363" mass="37708" precursor="true">MNRKRRGCPLKRMQAAAAMLAVGASAHAQSTVTLYGVVDAGVMYTSRSFDAGTGTNGAHRVSMTDGGISGSHFGITGVEDLGAGTKAIFTLESGFTMNDGALGNSNGNLFGRQAFVGLSGRFGTVKAGMQYSPFGLAIVDTDARHASFFGSQAGIYMGNFFATGIFVANAVSYTSPTVAGLQASALLALGGDPGKFQAGRQYAARLRYEWRNLVANAALFSGNPGGSTSTSTPFPSTVEFAGRTIGAAYTWGAATLKGSYTSYKIAHSFNEKVYSVGGEYLITPTLSTDAGVWYMRDSNDSASHALLTSAGLYYSLSKRTTVYGAAAFVNNHGLMHTGFTVNGALYAPTGGSTSLVVGARHLF</sequence>
<proteinExistence type="predicted"/>
<keyword evidence="7" id="KW-0406">Ion transport</keyword>
<protein>
    <submittedName>
        <fullName evidence="13">Porin, Gram-negative type</fullName>
    </submittedName>
</protein>
<dbReference type="GO" id="GO:0015288">
    <property type="term" value="F:porin activity"/>
    <property type="evidence" value="ECO:0007669"/>
    <property type="project" value="UniProtKB-KW"/>
</dbReference>
<evidence type="ECO:0000256" key="8">
    <source>
        <dbReference type="ARBA" id="ARBA00023114"/>
    </source>
</evidence>
<gene>
    <name evidence="13" type="ordered locus">Bcen_5613</name>
</gene>
<accession>A0A0H2Y1V3</accession>
<feature type="chain" id="PRO_5002602488" evidence="11">
    <location>
        <begin position="29"/>
        <end position="363"/>
    </location>
</feature>
<keyword evidence="8" id="KW-0626">Porin</keyword>
<dbReference type="GO" id="GO:0009279">
    <property type="term" value="C:cell outer membrane"/>
    <property type="evidence" value="ECO:0007669"/>
    <property type="project" value="UniProtKB-SubCell"/>
</dbReference>
<dbReference type="PRINTS" id="PR00184">
    <property type="entry name" value="NEISSPPORIN"/>
</dbReference>
<evidence type="ECO:0000256" key="1">
    <source>
        <dbReference type="ARBA" id="ARBA00004571"/>
    </source>
</evidence>
<organism evidence="13">
    <name type="scientific">Burkholderia orbicola (strain AU 1054)</name>
    <dbReference type="NCBI Taxonomy" id="331271"/>
    <lineage>
        <taxon>Bacteria</taxon>
        <taxon>Pseudomonadati</taxon>
        <taxon>Pseudomonadota</taxon>
        <taxon>Betaproteobacteria</taxon>
        <taxon>Burkholderiales</taxon>
        <taxon>Burkholderiaceae</taxon>
        <taxon>Burkholderia</taxon>
        <taxon>Burkholderia cepacia complex</taxon>
        <taxon>Burkholderia orbicola</taxon>
    </lineage>
</organism>
<comment type="subunit">
    <text evidence="2">Homotrimer.</text>
</comment>
<dbReference type="CDD" id="cd00342">
    <property type="entry name" value="gram_neg_porins"/>
    <property type="match status" value="1"/>
</dbReference>
<dbReference type="InterPro" id="IPR033900">
    <property type="entry name" value="Gram_neg_porin_domain"/>
</dbReference>
<dbReference type="InterPro" id="IPR023614">
    <property type="entry name" value="Porin_dom_sf"/>
</dbReference>
<evidence type="ECO:0000313" key="13">
    <source>
        <dbReference type="EMBL" id="ABF80482.1"/>
    </source>
</evidence>
<keyword evidence="5" id="KW-0812">Transmembrane</keyword>
<name>A0A0H2Y1V3_BURO1</name>
<dbReference type="AlphaFoldDB" id="A0A0H2Y1V3"/>
<dbReference type="EMBL" id="CP000380">
    <property type="protein sequence ID" value="ABF80482.1"/>
    <property type="molecule type" value="Genomic_DNA"/>
</dbReference>
<dbReference type="InterPro" id="IPR002299">
    <property type="entry name" value="Porin_Neis"/>
</dbReference>
<dbReference type="SUPFAM" id="SSF56935">
    <property type="entry name" value="Porins"/>
    <property type="match status" value="1"/>
</dbReference>
<dbReference type="PANTHER" id="PTHR34501">
    <property type="entry name" value="PROTEIN YDDL-RELATED"/>
    <property type="match status" value="1"/>
</dbReference>